<protein>
    <submittedName>
        <fullName evidence="1">Uncharacterized protein</fullName>
    </submittedName>
</protein>
<comment type="caution">
    <text evidence="1">The sequence shown here is derived from an EMBL/GenBank/DDBJ whole genome shotgun (WGS) entry which is preliminary data.</text>
</comment>
<evidence type="ECO:0000313" key="2">
    <source>
        <dbReference type="Proteomes" id="UP000823896"/>
    </source>
</evidence>
<sequence>MEEHRKKLIQAAAGLYGIVHVRQLCDIVAHYTAEKPTRTQLRALLEQEDWTPFRTEQGFIYRPDVFDSLQGWDTVLRHAKNKPFWLPPLPEFLCYADLDHIPQNEAMQALQQLFSEQIPDAEHLVKALYADVRAGCGMGQAMARMMDAGIRVDEEDMQRFGTLLAQLCNETHMFMNHGFAPEQLMRYPE</sequence>
<dbReference type="Proteomes" id="UP000823896">
    <property type="component" value="Unassembled WGS sequence"/>
</dbReference>
<dbReference type="AlphaFoldDB" id="A0A9D2NS54"/>
<organism evidence="1 2">
    <name type="scientific">Candidatus Merdibacter merdavium</name>
    <dbReference type="NCBI Taxonomy" id="2838692"/>
    <lineage>
        <taxon>Bacteria</taxon>
        <taxon>Bacillati</taxon>
        <taxon>Bacillota</taxon>
        <taxon>Erysipelotrichia</taxon>
        <taxon>Erysipelotrichales</taxon>
        <taxon>Erysipelotrichaceae</taxon>
        <taxon>Merdibacter</taxon>
    </lineage>
</organism>
<proteinExistence type="predicted"/>
<name>A0A9D2NS54_9FIRM</name>
<dbReference type="EMBL" id="DWWM01000048">
    <property type="protein sequence ID" value="HJC36934.1"/>
    <property type="molecule type" value="Genomic_DNA"/>
</dbReference>
<evidence type="ECO:0000313" key="1">
    <source>
        <dbReference type="EMBL" id="HJC36934.1"/>
    </source>
</evidence>
<reference evidence="1" key="2">
    <citation type="submission" date="2021-04" db="EMBL/GenBank/DDBJ databases">
        <authorList>
            <person name="Gilroy R."/>
        </authorList>
    </citation>
    <scope>NUCLEOTIDE SEQUENCE</scope>
    <source>
        <strain evidence="1">CHK187-11901</strain>
    </source>
</reference>
<reference evidence="1" key="1">
    <citation type="journal article" date="2021" name="PeerJ">
        <title>Extensive microbial diversity within the chicken gut microbiome revealed by metagenomics and culture.</title>
        <authorList>
            <person name="Gilroy R."/>
            <person name="Ravi A."/>
            <person name="Getino M."/>
            <person name="Pursley I."/>
            <person name="Horton D.L."/>
            <person name="Alikhan N.F."/>
            <person name="Baker D."/>
            <person name="Gharbi K."/>
            <person name="Hall N."/>
            <person name="Watson M."/>
            <person name="Adriaenssens E.M."/>
            <person name="Foster-Nyarko E."/>
            <person name="Jarju S."/>
            <person name="Secka A."/>
            <person name="Antonio M."/>
            <person name="Oren A."/>
            <person name="Chaudhuri R.R."/>
            <person name="La Ragione R."/>
            <person name="Hildebrand F."/>
            <person name="Pallen M.J."/>
        </authorList>
    </citation>
    <scope>NUCLEOTIDE SEQUENCE</scope>
    <source>
        <strain evidence="1">CHK187-11901</strain>
    </source>
</reference>
<gene>
    <name evidence="1" type="ORF">H9702_07360</name>
</gene>
<accession>A0A9D2NS54</accession>